<evidence type="ECO:0000313" key="5">
    <source>
        <dbReference type="EMBL" id="KAF9507074.1"/>
    </source>
</evidence>
<keyword evidence="2" id="KW-0963">Cytoplasm</keyword>
<feature type="domain" description="MIF4G" evidence="4">
    <location>
        <begin position="42"/>
        <end position="252"/>
    </location>
</feature>
<dbReference type="Pfam" id="PF02854">
    <property type="entry name" value="MIF4G"/>
    <property type="match status" value="2"/>
</dbReference>
<feature type="region of interest" description="Disordered" evidence="3">
    <location>
        <begin position="922"/>
        <end position="964"/>
    </location>
</feature>
<dbReference type="InterPro" id="IPR007193">
    <property type="entry name" value="Upf2/Nmd2_C"/>
</dbReference>
<dbReference type="PANTHER" id="PTHR12839:SF7">
    <property type="entry name" value="REGULATOR OF NONSENSE TRANSCRIPTS 2"/>
    <property type="match status" value="1"/>
</dbReference>
<dbReference type="Proteomes" id="UP000886523">
    <property type="component" value="Unassembled WGS sequence"/>
</dbReference>
<feature type="compositionally biased region" description="Basic and acidic residues" evidence="3">
    <location>
        <begin position="416"/>
        <end position="425"/>
    </location>
</feature>
<dbReference type="GO" id="GO:0003723">
    <property type="term" value="F:RNA binding"/>
    <property type="evidence" value="ECO:0007669"/>
    <property type="project" value="InterPro"/>
</dbReference>
<keyword evidence="6" id="KW-1185">Reference proteome</keyword>
<gene>
    <name evidence="5" type="ORF">BS47DRAFT_1321476</name>
</gene>
<accession>A0A9P6AKL0</accession>
<dbReference type="Pfam" id="PF04050">
    <property type="entry name" value="Upf2"/>
    <property type="match status" value="1"/>
</dbReference>
<dbReference type="SUPFAM" id="SSF48371">
    <property type="entry name" value="ARM repeat"/>
    <property type="match status" value="2"/>
</dbReference>
<reference evidence="5" key="1">
    <citation type="journal article" date="2020" name="Nat. Commun.">
        <title>Large-scale genome sequencing of mycorrhizal fungi provides insights into the early evolution of symbiotic traits.</title>
        <authorList>
            <person name="Miyauchi S."/>
            <person name="Kiss E."/>
            <person name="Kuo A."/>
            <person name="Drula E."/>
            <person name="Kohler A."/>
            <person name="Sanchez-Garcia M."/>
            <person name="Morin E."/>
            <person name="Andreopoulos B."/>
            <person name="Barry K.W."/>
            <person name="Bonito G."/>
            <person name="Buee M."/>
            <person name="Carver A."/>
            <person name="Chen C."/>
            <person name="Cichocki N."/>
            <person name="Clum A."/>
            <person name="Culley D."/>
            <person name="Crous P.W."/>
            <person name="Fauchery L."/>
            <person name="Girlanda M."/>
            <person name="Hayes R.D."/>
            <person name="Keri Z."/>
            <person name="LaButti K."/>
            <person name="Lipzen A."/>
            <person name="Lombard V."/>
            <person name="Magnuson J."/>
            <person name="Maillard F."/>
            <person name="Murat C."/>
            <person name="Nolan M."/>
            <person name="Ohm R.A."/>
            <person name="Pangilinan J."/>
            <person name="Pereira M.F."/>
            <person name="Perotto S."/>
            <person name="Peter M."/>
            <person name="Pfister S."/>
            <person name="Riley R."/>
            <person name="Sitrit Y."/>
            <person name="Stielow J.B."/>
            <person name="Szollosi G."/>
            <person name="Zifcakova L."/>
            <person name="Stursova M."/>
            <person name="Spatafora J.W."/>
            <person name="Tedersoo L."/>
            <person name="Vaario L.M."/>
            <person name="Yamada A."/>
            <person name="Yan M."/>
            <person name="Wang P."/>
            <person name="Xu J."/>
            <person name="Bruns T."/>
            <person name="Baldrian P."/>
            <person name="Vilgalys R."/>
            <person name="Dunand C."/>
            <person name="Henrissat B."/>
            <person name="Grigoriev I.V."/>
            <person name="Hibbett D."/>
            <person name="Nagy L.G."/>
            <person name="Martin F.M."/>
        </authorList>
    </citation>
    <scope>NUCLEOTIDE SEQUENCE</scope>
    <source>
        <strain evidence="5">UP504</strain>
    </source>
</reference>
<feature type="compositionally biased region" description="Pro residues" evidence="3">
    <location>
        <begin position="456"/>
        <end position="465"/>
    </location>
</feature>
<sequence>MNGKETSRDDEENIKHRRRIALRILNRNELKPDVSKLLDSSLKRHTALIKRMRQSIGLENRDQIIRDLESLALGKYIEEIVSATAEGAMRCKTERDSWSAVEIISMLHRRFPESFTPPLVSSLAQSLTPPSKAHLATLTQEQREKDEAARISRQRSLLRICSELALVGIIVDGPEKSGGEWIMKVLKDLLSNDPALSSLPLLSMFLKSFGRPFLGLAPPQHAKEQISSSTNPGGLSEIAQRDALMGGVRHEPHEKDELIEKETRDRFKRMCEGYFDSISKKLVKEHLKLQEQDRRNHEAYIRSGEIFEDRQQAYEKMTKSYEKMLSSCQVLSELLCVPLPHLPSASEQTNSILLLDGGSSRGTGAEEVTNAGKWEDEEERRYYEEFADLKDFIPRSILGVESAQSDVAKVGSGESDGVKRKEKEEQELKRLEVEMENMRLAASADTLDAIEDDQPTPIPSPPRSPSPTGGTVAPGPSALLTTLLARLSDCTNRSMIDQAAVEFAFLNSKAARKRLVRFLAQVPRNRTDLLPHYSRLVATLNPYMPDVGSELVTLLEEEFRYLQRKKNVVRELTEMRLKNISYLSALTKFGIVPPHLILHIFKVFLDDFTGVNIDNTAMLLEGCGRYLMRTDETREKMVSMVELMRRKQSAQHLDQRQILVLENAYYQCNPPERAPRQQKERTPTEQFIRHLVYDVLSKKTIDKVLRLLRKLDWEDAEIKKVVFSVFTKPWKLKFSNIGLLSLLTYDLQRYHPDFVISVVDQMLEDVRRGLEQNLFKYNQRRVATVKYLGELYIYRLIGSSLVFDTLWLLVTFGYPDGRPVPNQTNPIDARDDFFRIRLVCILLEGCGMCFDRGSLKKKLDAFLTFFQYYVLCKEELPLDVGFMLSDTIEALRPTITMYKTVEEAAEAVDIMFAAAAIKVGGPAADDENDGDSGDEDSDERRDGGRDEEDAINEEDVLQDRPASPEGDALVMLSTTENQGPSEEADSEFAKELAKMLSDTSSDSRKVDKKTALAMWDNTMLSAVSGGRKKKIEEDSDTGSSAETLGVMNFTLLSRRGNKQQARELPIPATSNIAVHTRSAQLQDKVEQQQLKKLVLDYEQREEVEEMKALEASLRSRGMRVKHVS</sequence>
<dbReference type="InterPro" id="IPR003890">
    <property type="entry name" value="MIF4G-like_typ-3"/>
</dbReference>
<dbReference type="EMBL" id="MU129091">
    <property type="protein sequence ID" value="KAF9507074.1"/>
    <property type="molecule type" value="Genomic_DNA"/>
</dbReference>
<comment type="subcellular location">
    <subcellularLocation>
        <location evidence="1">Cytoplasm</location>
    </subcellularLocation>
</comment>
<feature type="domain" description="MIF4G" evidence="4">
    <location>
        <begin position="477"/>
        <end position="671"/>
    </location>
</feature>
<dbReference type="OrthoDB" id="27832at2759"/>
<feature type="compositionally biased region" description="Low complexity" evidence="3">
    <location>
        <begin position="466"/>
        <end position="475"/>
    </location>
</feature>
<dbReference type="PANTHER" id="PTHR12839">
    <property type="entry name" value="NONSENSE-MEDIATED MRNA DECAY PROTEIN 2 UP-FRAMESHIFT SUPPRESSOR 2"/>
    <property type="match status" value="1"/>
</dbReference>
<dbReference type="InterPro" id="IPR039762">
    <property type="entry name" value="Nmd2/UPF2"/>
</dbReference>
<feature type="compositionally biased region" description="Acidic residues" evidence="3">
    <location>
        <begin position="945"/>
        <end position="956"/>
    </location>
</feature>
<evidence type="ECO:0000313" key="6">
    <source>
        <dbReference type="Proteomes" id="UP000886523"/>
    </source>
</evidence>
<evidence type="ECO:0000256" key="1">
    <source>
        <dbReference type="ARBA" id="ARBA00004496"/>
    </source>
</evidence>
<feature type="domain" description="MIF4G" evidence="4">
    <location>
        <begin position="686"/>
        <end position="894"/>
    </location>
</feature>
<evidence type="ECO:0000256" key="2">
    <source>
        <dbReference type="ARBA" id="ARBA00022490"/>
    </source>
</evidence>
<dbReference type="Gene3D" id="1.25.40.180">
    <property type="match status" value="3"/>
</dbReference>
<dbReference type="FunFam" id="1.25.40.180:FF:000037">
    <property type="entry name" value="Nonsense-mediated mRNA decay factor (Upf2)"/>
    <property type="match status" value="1"/>
</dbReference>
<evidence type="ECO:0000259" key="4">
    <source>
        <dbReference type="SMART" id="SM00543"/>
    </source>
</evidence>
<dbReference type="GO" id="GO:0005737">
    <property type="term" value="C:cytoplasm"/>
    <property type="evidence" value="ECO:0007669"/>
    <property type="project" value="UniProtKB-SubCell"/>
</dbReference>
<name>A0A9P6AKL0_9AGAM</name>
<dbReference type="SMART" id="SM00543">
    <property type="entry name" value="MIF4G"/>
    <property type="match status" value="3"/>
</dbReference>
<dbReference type="GO" id="GO:0035145">
    <property type="term" value="C:exon-exon junction complex"/>
    <property type="evidence" value="ECO:0007669"/>
    <property type="project" value="TreeGrafter"/>
</dbReference>
<evidence type="ECO:0000256" key="3">
    <source>
        <dbReference type="SAM" id="MobiDB-lite"/>
    </source>
</evidence>
<feature type="region of interest" description="Disordered" evidence="3">
    <location>
        <begin position="450"/>
        <end position="475"/>
    </location>
</feature>
<dbReference type="InterPro" id="IPR016024">
    <property type="entry name" value="ARM-type_fold"/>
</dbReference>
<dbReference type="GO" id="GO:0000184">
    <property type="term" value="P:nuclear-transcribed mRNA catabolic process, nonsense-mediated decay"/>
    <property type="evidence" value="ECO:0007669"/>
    <property type="project" value="InterPro"/>
</dbReference>
<comment type="caution">
    <text evidence="5">The sequence shown here is derived from an EMBL/GenBank/DDBJ whole genome shotgun (WGS) entry which is preliminary data.</text>
</comment>
<feature type="compositionally biased region" description="Acidic residues" evidence="3">
    <location>
        <begin position="924"/>
        <end position="937"/>
    </location>
</feature>
<proteinExistence type="predicted"/>
<protein>
    <recommendedName>
        <fullName evidence="4">MIF4G domain-containing protein</fullName>
    </recommendedName>
</protein>
<dbReference type="Gene3D" id="4.10.80.160">
    <property type="match status" value="1"/>
</dbReference>
<feature type="region of interest" description="Disordered" evidence="3">
    <location>
        <begin position="404"/>
        <end position="425"/>
    </location>
</feature>
<organism evidence="5 6">
    <name type="scientific">Hydnum rufescens UP504</name>
    <dbReference type="NCBI Taxonomy" id="1448309"/>
    <lineage>
        <taxon>Eukaryota</taxon>
        <taxon>Fungi</taxon>
        <taxon>Dikarya</taxon>
        <taxon>Basidiomycota</taxon>
        <taxon>Agaricomycotina</taxon>
        <taxon>Agaricomycetes</taxon>
        <taxon>Cantharellales</taxon>
        <taxon>Hydnaceae</taxon>
        <taxon>Hydnum</taxon>
    </lineage>
</organism>
<dbReference type="AlphaFoldDB" id="A0A9P6AKL0"/>